<organism evidence="1">
    <name type="scientific">Anguilla anguilla</name>
    <name type="common">European freshwater eel</name>
    <name type="synonym">Muraena anguilla</name>
    <dbReference type="NCBI Taxonomy" id="7936"/>
    <lineage>
        <taxon>Eukaryota</taxon>
        <taxon>Metazoa</taxon>
        <taxon>Chordata</taxon>
        <taxon>Craniata</taxon>
        <taxon>Vertebrata</taxon>
        <taxon>Euteleostomi</taxon>
        <taxon>Actinopterygii</taxon>
        <taxon>Neopterygii</taxon>
        <taxon>Teleostei</taxon>
        <taxon>Anguilliformes</taxon>
        <taxon>Anguillidae</taxon>
        <taxon>Anguilla</taxon>
    </lineage>
</organism>
<reference evidence="1" key="1">
    <citation type="submission" date="2014-11" db="EMBL/GenBank/DDBJ databases">
        <authorList>
            <person name="Amaro Gonzalez C."/>
        </authorList>
    </citation>
    <scope>NUCLEOTIDE SEQUENCE</scope>
</reference>
<dbReference type="AlphaFoldDB" id="A0A0E9RUY2"/>
<name>A0A0E9RUY2_ANGAN</name>
<sequence length="25" mass="2946">MPTTWLAHLTDGIFRQMTSYKSFTI</sequence>
<proteinExistence type="predicted"/>
<evidence type="ECO:0000313" key="1">
    <source>
        <dbReference type="EMBL" id="JAH32275.1"/>
    </source>
</evidence>
<dbReference type="EMBL" id="GBXM01076302">
    <property type="protein sequence ID" value="JAH32275.1"/>
    <property type="molecule type" value="Transcribed_RNA"/>
</dbReference>
<accession>A0A0E9RUY2</accession>
<protein>
    <submittedName>
        <fullName evidence="1">Uncharacterized protein</fullName>
    </submittedName>
</protein>
<reference evidence="1" key="2">
    <citation type="journal article" date="2015" name="Fish Shellfish Immunol.">
        <title>Early steps in the European eel (Anguilla anguilla)-Vibrio vulnificus interaction in the gills: Role of the RtxA13 toxin.</title>
        <authorList>
            <person name="Callol A."/>
            <person name="Pajuelo D."/>
            <person name="Ebbesson L."/>
            <person name="Teles M."/>
            <person name="MacKenzie S."/>
            <person name="Amaro C."/>
        </authorList>
    </citation>
    <scope>NUCLEOTIDE SEQUENCE</scope>
</reference>